<dbReference type="InterPro" id="IPR037923">
    <property type="entry name" value="HTH-like"/>
</dbReference>
<accession>A0AAE4BSU4</accession>
<dbReference type="GO" id="GO:0016853">
    <property type="term" value="F:isomerase activity"/>
    <property type="evidence" value="ECO:0007669"/>
    <property type="project" value="UniProtKB-KW"/>
</dbReference>
<feature type="domain" description="HTH araC/xylS-type" evidence="4">
    <location>
        <begin position="189"/>
        <end position="287"/>
    </location>
</feature>
<evidence type="ECO:0000256" key="2">
    <source>
        <dbReference type="ARBA" id="ARBA00023125"/>
    </source>
</evidence>
<dbReference type="PROSITE" id="PS01124">
    <property type="entry name" value="HTH_ARAC_FAMILY_2"/>
    <property type="match status" value="1"/>
</dbReference>
<dbReference type="Proteomes" id="UP001185092">
    <property type="component" value="Unassembled WGS sequence"/>
</dbReference>
<dbReference type="GO" id="GO:0003700">
    <property type="term" value="F:DNA-binding transcription factor activity"/>
    <property type="evidence" value="ECO:0007669"/>
    <property type="project" value="InterPro"/>
</dbReference>
<reference evidence="5" key="1">
    <citation type="submission" date="2023-07" db="EMBL/GenBank/DDBJ databases">
        <title>Genomic Encyclopedia of Type Strains, Phase IV (KMG-IV): sequencing the most valuable type-strain genomes for metagenomic binning, comparative biology and taxonomic classification.</title>
        <authorList>
            <person name="Goeker M."/>
        </authorList>
    </citation>
    <scope>NUCLEOTIDE SEQUENCE</scope>
    <source>
        <strain evidence="5">DSM 26174</strain>
    </source>
</reference>
<organism evidence="5 6">
    <name type="scientific">Aureibacter tunicatorum</name>
    <dbReference type="NCBI Taxonomy" id="866807"/>
    <lineage>
        <taxon>Bacteria</taxon>
        <taxon>Pseudomonadati</taxon>
        <taxon>Bacteroidota</taxon>
        <taxon>Cytophagia</taxon>
        <taxon>Cytophagales</taxon>
        <taxon>Persicobacteraceae</taxon>
        <taxon>Aureibacter</taxon>
    </lineage>
</organism>
<dbReference type="PANTHER" id="PTHR43280:SF32">
    <property type="entry name" value="TRANSCRIPTIONAL REGULATORY PROTEIN"/>
    <property type="match status" value="1"/>
</dbReference>
<dbReference type="SMART" id="SM00342">
    <property type="entry name" value="HTH_ARAC"/>
    <property type="match status" value="1"/>
</dbReference>
<evidence type="ECO:0000313" key="5">
    <source>
        <dbReference type="EMBL" id="MDR6239245.1"/>
    </source>
</evidence>
<dbReference type="RefSeq" id="WP_309938837.1">
    <property type="nucleotide sequence ID" value="NZ_AP025305.1"/>
</dbReference>
<dbReference type="InterPro" id="IPR003313">
    <property type="entry name" value="AraC-bd"/>
</dbReference>
<keyword evidence="6" id="KW-1185">Reference proteome</keyword>
<keyword evidence="5" id="KW-0413">Isomerase</keyword>
<dbReference type="Pfam" id="PF12833">
    <property type="entry name" value="HTH_18"/>
    <property type="match status" value="1"/>
</dbReference>
<dbReference type="Gene3D" id="2.60.120.10">
    <property type="entry name" value="Jelly Rolls"/>
    <property type="match status" value="1"/>
</dbReference>
<evidence type="ECO:0000313" key="6">
    <source>
        <dbReference type="Proteomes" id="UP001185092"/>
    </source>
</evidence>
<dbReference type="SUPFAM" id="SSF46689">
    <property type="entry name" value="Homeodomain-like"/>
    <property type="match status" value="2"/>
</dbReference>
<keyword evidence="2 5" id="KW-0238">DNA-binding</keyword>
<evidence type="ECO:0000256" key="1">
    <source>
        <dbReference type="ARBA" id="ARBA00023015"/>
    </source>
</evidence>
<name>A0AAE4BSU4_9BACT</name>
<keyword evidence="1" id="KW-0805">Transcription regulation</keyword>
<dbReference type="Gene3D" id="1.10.10.60">
    <property type="entry name" value="Homeodomain-like"/>
    <property type="match status" value="2"/>
</dbReference>
<proteinExistence type="predicted"/>
<comment type="caution">
    <text evidence="5">The sequence shown here is derived from an EMBL/GenBank/DDBJ whole genome shotgun (WGS) entry which is preliminary data.</text>
</comment>
<dbReference type="PANTHER" id="PTHR43280">
    <property type="entry name" value="ARAC-FAMILY TRANSCRIPTIONAL REGULATOR"/>
    <property type="match status" value="1"/>
</dbReference>
<dbReference type="SUPFAM" id="SSF51215">
    <property type="entry name" value="Regulatory protein AraC"/>
    <property type="match status" value="1"/>
</dbReference>
<sequence>MKEDLPIYTLNQFESQLSKNKPYQVEIFDANRHFEVEYPHKHDFFEVLFLTNGSGCHIIDSNRYDINPPCVFFLSPGQAHKLELSKDISGYLFLFTDEFYLFHKSNKNQLLELPFFFNINQENPPLQFANAEDVNFLIQLFKRGCKLMAENQGFLQIEAILDTVLNTCWSLYPNSPTGNEQQKGHLLVKRFRQLIEENYQENLNIQQYAELLNISPNHLTHIVKKVLGKTSLDLIKERNIIEIKRLLIHTDLSVTQIADRLNFNDQSYLTKFFKKNVGITPAAFRNNR</sequence>
<dbReference type="InterPro" id="IPR014710">
    <property type="entry name" value="RmlC-like_jellyroll"/>
</dbReference>
<dbReference type="GO" id="GO:0043565">
    <property type="term" value="F:sequence-specific DNA binding"/>
    <property type="evidence" value="ECO:0007669"/>
    <property type="project" value="InterPro"/>
</dbReference>
<dbReference type="EMBL" id="JAVDQD010000002">
    <property type="protein sequence ID" value="MDR6239245.1"/>
    <property type="molecule type" value="Genomic_DNA"/>
</dbReference>
<dbReference type="InterPro" id="IPR018060">
    <property type="entry name" value="HTH_AraC"/>
</dbReference>
<dbReference type="Pfam" id="PF02311">
    <property type="entry name" value="AraC_binding"/>
    <property type="match status" value="1"/>
</dbReference>
<evidence type="ECO:0000259" key="4">
    <source>
        <dbReference type="PROSITE" id="PS01124"/>
    </source>
</evidence>
<gene>
    <name evidence="5" type="ORF">HNQ88_002282</name>
</gene>
<protein>
    <submittedName>
        <fullName evidence="5">AraC-like DNA-binding protein/mannose-6-phosphate isomerase-like protein (Cupin superfamily)</fullName>
    </submittedName>
</protein>
<evidence type="ECO:0000256" key="3">
    <source>
        <dbReference type="ARBA" id="ARBA00023163"/>
    </source>
</evidence>
<dbReference type="InterPro" id="IPR009057">
    <property type="entry name" value="Homeodomain-like_sf"/>
</dbReference>
<dbReference type="AlphaFoldDB" id="A0AAE4BSU4"/>
<keyword evidence="3" id="KW-0804">Transcription</keyword>